<evidence type="ECO:0000256" key="6">
    <source>
        <dbReference type="ARBA" id="ARBA00022692"/>
    </source>
</evidence>
<dbReference type="PROSITE" id="PS51384">
    <property type="entry name" value="FAD_FR"/>
    <property type="match status" value="1"/>
</dbReference>
<dbReference type="HOGENOM" id="CLU_035348_0_0_1"/>
<evidence type="ECO:0000256" key="7">
    <source>
        <dbReference type="ARBA" id="ARBA00022982"/>
    </source>
</evidence>
<dbReference type="RefSeq" id="XP_013022209.1">
    <property type="nucleotide sequence ID" value="XM_013166755.1"/>
</dbReference>
<dbReference type="CDD" id="cd06186">
    <property type="entry name" value="NOX_Duox_like_FAD_NADP"/>
    <property type="match status" value="1"/>
</dbReference>
<dbReference type="InterPro" id="IPR039261">
    <property type="entry name" value="FNR_nucleotide-bd"/>
</dbReference>
<feature type="transmembrane region" description="Helical" evidence="13">
    <location>
        <begin position="106"/>
        <end position="128"/>
    </location>
</feature>
<evidence type="ECO:0000256" key="10">
    <source>
        <dbReference type="ARBA" id="ARBA00023065"/>
    </source>
</evidence>
<feature type="transmembrane region" description="Helical" evidence="13">
    <location>
        <begin position="210"/>
        <end position="230"/>
    </location>
</feature>
<dbReference type="eggNOG" id="KOG0039">
    <property type="taxonomic scope" value="Eukaryota"/>
</dbReference>
<dbReference type="GO" id="GO:0005886">
    <property type="term" value="C:plasma membrane"/>
    <property type="evidence" value="ECO:0007669"/>
    <property type="project" value="UniProtKB-SubCell"/>
</dbReference>
<dbReference type="OMA" id="KRPPHFR"/>
<evidence type="ECO:0000313" key="15">
    <source>
        <dbReference type="EMBL" id="EPY52324.1"/>
    </source>
</evidence>
<sequence>MTISIHDRWTVGAIILIISLYFIFVLFFSIEYVRAYRKSNSFQKTLDCQITEGVREKIYLSIRNVYGYLLTHKSLLNVLMYIFVILVSIPFVGLQTRNEISPKDWNLIGIAARLGFLASGLFFISFFFSLKNNPFSLMLFSSHEKMNYLHRQLSVIALFIGIIHGILFVVWSARNFKPLLTDRITLYGYAIGCLIIVIFVSSLPYYRKRYYEFFFAIHHFCSAGFIILIWRHHPASIKYMRLCMFMYLFDRCCRIFRSILNRCQFESFIIDDDLIYMKAQKPKHSLFSLPWAAGNHIYINIPFLSYWQVHPFTMVNVPTDDCIELIVVVRSGFTKRLADYLQSANCANLESNQDYVALQVSKFRNYSTIIEPERQRNIDCLIHLPSNNSHMSLTALVDGPYGPISNPCTIYSYVLLISGGVGVSYSMPILRDLLTRKSRAISIKFVWSCRSVKLLELLYRILEYSLHQIHIKLEIICHLTSSIPHRELSTLSSKQFGHSRLEIIDERPDFNLYIKRFAEEVKNQTSCLAACGSNTLLKTVKSSVTGNLSSTSDIFQHYEEL</sequence>
<evidence type="ECO:0000256" key="4">
    <source>
        <dbReference type="ARBA" id="ARBA00022448"/>
    </source>
</evidence>
<dbReference type="Proteomes" id="UP000015464">
    <property type="component" value="Unassembled WGS sequence"/>
</dbReference>
<dbReference type="GO" id="GO:0006879">
    <property type="term" value="P:intracellular iron ion homeostasis"/>
    <property type="evidence" value="ECO:0007669"/>
    <property type="project" value="TreeGrafter"/>
</dbReference>
<evidence type="ECO:0000256" key="1">
    <source>
        <dbReference type="ARBA" id="ARBA00004651"/>
    </source>
</evidence>
<dbReference type="InterPro" id="IPR017938">
    <property type="entry name" value="Riboflavin_synthase-like_b-brl"/>
</dbReference>
<organism evidence="15 16">
    <name type="scientific">Schizosaccharomyces cryophilus (strain OY26 / ATCC MYA-4695 / CBS 11777 / NBRC 106824 / NRRL Y48691)</name>
    <name type="common">Fission yeast</name>
    <dbReference type="NCBI Taxonomy" id="653667"/>
    <lineage>
        <taxon>Eukaryota</taxon>
        <taxon>Fungi</taxon>
        <taxon>Dikarya</taxon>
        <taxon>Ascomycota</taxon>
        <taxon>Taphrinomycotina</taxon>
        <taxon>Schizosaccharomycetes</taxon>
        <taxon>Schizosaccharomycetales</taxon>
        <taxon>Schizosaccharomycetaceae</taxon>
        <taxon>Schizosaccharomyces</taxon>
    </lineage>
</organism>
<comment type="subcellular location">
    <subcellularLocation>
        <location evidence="1">Cell membrane</location>
        <topology evidence="1">Multi-pass membrane protein</topology>
    </subcellularLocation>
</comment>
<dbReference type="GO" id="GO:0015677">
    <property type="term" value="P:copper ion import"/>
    <property type="evidence" value="ECO:0007669"/>
    <property type="project" value="TreeGrafter"/>
</dbReference>
<keyword evidence="8 13" id="KW-1133">Transmembrane helix</keyword>
<dbReference type="GO" id="GO:0006826">
    <property type="term" value="P:iron ion transport"/>
    <property type="evidence" value="ECO:0007669"/>
    <property type="project" value="TreeGrafter"/>
</dbReference>
<dbReference type="SUPFAM" id="SSF52343">
    <property type="entry name" value="Ferredoxin reductase-like, C-terminal NADP-linked domain"/>
    <property type="match status" value="1"/>
</dbReference>
<keyword evidence="10" id="KW-0406">Ion transport</keyword>
<keyword evidence="11 13" id="KW-0472">Membrane</keyword>
<keyword evidence="9" id="KW-0560">Oxidoreductase</keyword>
<evidence type="ECO:0000256" key="13">
    <source>
        <dbReference type="SAM" id="Phobius"/>
    </source>
</evidence>
<evidence type="ECO:0000259" key="14">
    <source>
        <dbReference type="PROSITE" id="PS51384"/>
    </source>
</evidence>
<dbReference type="GO" id="GO:0052851">
    <property type="term" value="F:ferric-chelate reductase (NADPH) activity"/>
    <property type="evidence" value="ECO:0007669"/>
    <property type="project" value="UniProtKB-EC"/>
</dbReference>
<feature type="domain" description="FAD-binding FR-type" evidence="14">
    <location>
        <begin position="253"/>
        <end position="407"/>
    </location>
</feature>
<dbReference type="SUPFAM" id="SSF63380">
    <property type="entry name" value="Riboflavin synthase domain-like"/>
    <property type="match status" value="1"/>
</dbReference>
<feature type="transmembrane region" description="Helical" evidence="13">
    <location>
        <begin position="184"/>
        <end position="204"/>
    </location>
</feature>
<dbReference type="InterPro" id="IPR013112">
    <property type="entry name" value="FAD-bd_8"/>
</dbReference>
<evidence type="ECO:0000256" key="8">
    <source>
        <dbReference type="ARBA" id="ARBA00022989"/>
    </source>
</evidence>
<feature type="transmembrane region" description="Helical" evidence="13">
    <location>
        <begin position="9"/>
        <end position="30"/>
    </location>
</feature>
<evidence type="ECO:0000256" key="11">
    <source>
        <dbReference type="ARBA" id="ARBA00023136"/>
    </source>
</evidence>
<evidence type="ECO:0000256" key="12">
    <source>
        <dbReference type="ARBA" id="ARBA00048483"/>
    </source>
</evidence>
<name>S9W1W7_SCHCR</name>
<dbReference type="EMBL" id="KE546989">
    <property type="protein sequence ID" value="EPY52324.1"/>
    <property type="molecule type" value="Genomic_DNA"/>
</dbReference>
<dbReference type="Pfam" id="PF08022">
    <property type="entry name" value="FAD_binding_8"/>
    <property type="match status" value="1"/>
</dbReference>
<protein>
    <recommendedName>
        <fullName evidence="3">ferric-chelate reductase (NADPH)</fullName>
        <ecNumber evidence="3">1.16.1.9</ecNumber>
    </recommendedName>
</protein>
<dbReference type="PANTHER" id="PTHR32361">
    <property type="entry name" value="FERRIC/CUPRIC REDUCTASE TRANSMEMBRANE COMPONENT"/>
    <property type="match status" value="1"/>
</dbReference>
<dbReference type="Gene3D" id="3.40.50.80">
    <property type="entry name" value="Nucleotide-binding domain of ferredoxin-NADP reductase (FNR) module"/>
    <property type="match status" value="1"/>
</dbReference>
<dbReference type="STRING" id="653667.S9W1W7"/>
<keyword evidence="7" id="KW-0249">Electron transport</keyword>
<evidence type="ECO:0000256" key="5">
    <source>
        <dbReference type="ARBA" id="ARBA00022475"/>
    </source>
</evidence>
<dbReference type="Pfam" id="PF08030">
    <property type="entry name" value="NAD_binding_6"/>
    <property type="match status" value="1"/>
</dbReference>
<dbReference type="PRINTS" id="PR00466">
    <property type="entry name" value="GP91PHOX"/>
</dbReference>
<keyword evidence="5" id="KW-1003">Cell membrane</keyword>
<dbReference type="AlphaFoldDB" id="S9W1W7"/>
<keyword evidence="16" id="KW-1185">Reference proteome</keyword>
<evidence type="ECO:0000313" key="16">
    <source>
        <dbReference type="Proteomes" id="UP000015464"/>
    </source>
</evidence>
<dbReference type="InterPro" id="IPR051410">
    <property type="entry name" value="Ferric/Cupric_Reductase"/>
</dbReference>
<dbReference type="GeneID" id="25035977"/>
<evidence type="ECO:0000256" key="9">
    <source>
        <dbReference type="ARBA" id="ARBA00023002"/>
    </source>
</evidence>
<dbReference type="SFLD" id="SFLDS00052">
    <property type="entry name" value="Ferric_Reductase_Domain"/>
    <property type="match status" value="1"/>
</dbReference>
<feature type="transmembrane region" description="Helical" evidence="13">
    <location>
        <begin position="75"/>
        <end position="94"/>
    </location>
</feature>
<accession>S9W1W7</accession>
<keyword evidence="6 13" id="KW-0812">Transmembrane</keyword>
<dbReference type="InterPro" id="IPR013130">
    <property type="entry name" value="Fe3_Rdtase_TM_dom"/>
</dbReference>
<dbReference type="InterPro" id="IPR017927">
    <property type="entry name" value="FAD-bd_FR_type"/>
</dbReference>
<comment type="similarity">
    <text evidence="2">Belongs to the ferric reductase (FRE) family.</text>
</comment>
<dbReference type="EC" id="1.16.1.9" evidence="3"/>
<comment type="catalytic activity">
    <reaction evidence="12">
        <text>2 a Fe(II)-siderophore + NADP(+) + H(+) = 2 a Fe(III)-siderophore + NADPH</text>
        <dbReference type="Rhea" id="RHEA:28795"/>
        <dbReference type="Rhea" id="RHEA-COMP:11342"/>
        <dbReference type="Rhea" id="RHEA-COMP:11344"/>
        <dbReference type="ChEBI" id="CHEBI:15378"/>
        <dbReference type="ChEBI" id="CHEBI:29033"/>
        <dbReference type="ChEBI" id="CHEBI:29034"/>
        <dbReference type="ChEBI" id="CHEBI:57783"/>
        <dbReference type="ChEBI" id="CHEBI:58349"/>
        <dbReference type="EC" id="1.16.1.9"/>
    </reaction>
</comment>
<reference evidence="15 16" key="1">
    <citation type="journal article" date="2011" name="Science">
        <title>Comparative functional genomics of the fission yeasts.</title>
        <authorList>
            <person name="Rhind N."/>
            <person name="Chen Z."/>
            <person name="Yassour M."/>
            <person name="Thompson D.A."/>
            <person name="Haas B.J."/>
            <person name="Habib N."/>
            <person name="Wapinski I."/>
            <person name="Roy S."/>
            <person name="Lin M.F."/>
            <person name="Heiman D.I."/>
            <person name="Young S.K."/>
            <person name="Furuya K."/>
            <person name="Guo Y."/>
            <person name="Pidoux A."/>
            <person name="Chen H.M."/>
            <person name="Robbertse B."/>
            <person name="Goldberg J.M."/>
            <person name="Aoki K."/>
            <person name="Bayne E.H."/>
            <person name="Berlin A.M."/>
            <person name="Desjardins C.A."/>
            <person name="Dobbs E."/>
            <person name="Dukaj L."/>
            <person name="Fan L."/>
            <person name="FitzGerald M.G."/>
            <person name="French C."/>
            <person name="Gujja S."/>
            <person name="Hansen K."/>
            <person name="Keifenheim D."/>
            <person name="Levin J.Z."/>
            <person name="Mosher R.A."/>
            <person name="Mueller C.A."/>
            <person name="Pfiffner J."/>
            <person name="Priest M."/>
            <person name="Russ C."/>
            <person name="Smialowska A."/>
            <person name="Swoboda P."/>
            <person name="Sykes S.M."/>
            <person name="Vaughn M."/>
            <person name="Vengrova S."/>
            <person name="Yoder R."/>
            <person name="Zeng Q."/>
            <person name="Allshire R."/>
            <person name="Baulcombe D."/>
            <person name="Birren B.W."/>
            <person name="Brown W."/>
            <person name="Ekwall K."/>
            <person name="Kellis M."/>
            <person name="Leatherwood J."/>
            <person name="Levin H."/>
            <person name="Margalit H."/>
            <person name="Martienssen R."/>
            <person name="Nieduszynski C.A."/>
            <person name="Spatafora J.W."/>
            <person name="Friedman N."/>
            <person name="Dalgaard J.Z."/>
            <person name="Baumann P."/>
            <person name="Niki H."/>
            <person name="Regev A."/>
            <person name="Nusbaum C."/>
        </authorList>
    </citation>
    <scope>NUCLEOTIDE SEQUENCE [LARGE SCALE GENOMIC DNA]</scope>
    <source>
        <strain evidence="16">OY26 / ATCC MYA-4695 / CBS 11777 / NBRC 106824 / NRRL Y48691</strain>
    </source>
</reference>
<dbReference type="PANTHER" id="PTHR32361:SF28">
    <property type="entry name" value="FRP1P"/>
    <property type="match status" value="1"/>
</dbReference>
<dbReference type="InterPro" id="IPR000778">
    <property type="entry name" value="Cyt_b245_heavy_chain"/>
</dbReference>
<keyword evidence="4" id="KW-0813">Transport</keyword>
<evidence type="ECO:0000256" key="3">
    <source>
        <dbReference type="ARBA" id="ARBA00012668"/>
    </source>
</evidence>
<evidence type="ECO:0000256" key="2">
    <source>
        <dbReference type="ARBA" id="ARBA00006278"/>
    </source>
</evidence>
<gene>
    <name evidence="15" type="ORF">SPOG_01650</name>
</gene>
<proteinExistence type="inferred from homology"/>
<dbReference type="Pfam" id="PF01794">
    <property type="entry name" value="Ferric_reduct"/>
    <property type="match status" value="1"/>
</dbReference>
<dbReference type="SFLD" id="SFLDG01168">
    <property type="entry name" value="Ferric_reductase_subgroup_(FRE"/>
    <property type="match status" value="1"/>
</dbReference>
<dbReference type="OrthoDB" id="10006946at2759"/>
<feature type="transmembrane region" description="Helical" evidence="13">
    <location>
        <begin position="148"/>
        <end position="172"/>
    </location>
</feature>
<dbReference type="InterPro" id="IPR013121">
    <property type="entry name" value="Fe_red_NAD-bd_6"/>
</dbReference>